<accession>D3E410</accession>
<dbReference type="EMBL" id="CP001719">
    <property type="protein sequence ID" value="ADC47271.1"/>
    <property type="molecule type" value="Genomic_DNA"/>
</dbReference>
<dbReference type="HOGENOM" id="CLU_2597783_0_0_2"/>
<evidence type="ECO:0000313" key="2">
    <source>
        <dbReference type="Proteomes" id="UP000008680"/>
    </source>
</evidence>
<organism evidence="1 2">
    <name type="scientific">Methanobrevibacter ruminantium (strain ATCC 35063 / DSM 1093 / JCM 13430 / OCM 146 / M1)</name>
    <name type="common">Methanobacterium ruminantium</name>
    <dbReference type="NCBI Taxonomy" id="634498"/>
    <lineage>
        <taxon>Archaea</taxon>
        <taxon>Methanobacteriati</taxon>
        <taxon>Methanobacteriota</taxon>
        <taxon>Methanomada group</taxon>
        <taxon>Methanobacteria</taxon>
        <taxon>Methanobacteriales</taxon>
        <taxon>Methanobacteriaceae</taxon>
        <taxon>Methanobrevibacter</taxon>
    </lineage>
</organism>
<name>D3E410_METRM</name>
<keyword evidence="2" id="KW-1185">Reference proteome</keyword>
<dbReference type="RefSeq" id="WP_012956220.1">
    <property type="nucleotide sequence ID" value="NC_013790.1"/>
</dbReference>
<dbReference type="eggNOG" id="arCOG12623">
    <property type="taxonomic scope" value="Archaea"/>
</dbReference>
<dbReference type="KEGG" id="mru:mru_1421"/>
<dbReference type="OrthoDB" id="76400at2157"/>
<evidence type="ECO:0000313" key="1">
    <source>
        <dbReference type="EMBL" id="ADC47271.1"/>
    </source>
</evidence>
<dbReference type="AlphaFoldDB" id="D3E410"/>
<proteinExistence type="predicted"/>
<gene>
    <name evidence="1" type="ordered locus">mru_1421</name>
</gene>
<dbReference type="Proteomes" id="UP000008680">
    <property type="component" value="Chromosome"/>
</dbReference>
<dbReference type="PATRIC" id="fig|634498.28.peg.1425"/>
<reference evidence="1 2" key="1">
    <citation type="journal article" date="2010" name="PLoS ONE">
        <title>The genome sequence of the rumen methanogen Methanobrevibacter ruminantium reveals new possibilities for controlling ruminant methane emissions.</title>
        <authorList>
            <person name="Leahy S.C."/>
            <person name="Kelly W.J."/>
            <person name="Altermann E."/>
            <person name="Ronimus R.S."/>
            <person name="Yeoman C.J."/>
            <person name="Pacheco D.M."/>
            <person name="Li D."/>
            <person name="Kong Z."/>
            <person name="McTavish S."/>
            <person name="Sang C."/>
            <person name="Lambie S.C."/>
            <person name="Janssen P.H."/>
            <person name="Dey D."/>
            <person name="Attwood G.T."/>
        </authorList>
    </citation>
    <scope>NUCLEOTIDE SEQUENCE [LARGE SCALE GENOMIC DNA]</scope>
    <source>
        <strain evidence="2">ATCC 35063 / DSM 1093 / JCM 13430 / OCM 146 / M1</strain>
    </source>
</reference>
<dbReference type="STRING" id="634498.mru_1421"/>
<dbReference type="GeneID" id="8771072"/>
<sequence>MFDNADDFKKKALDNKDELKREYINIPIGEDEQSFRISGIGEKAIKIEKYVKYDDMVDAVESGKEEGLEAVIMKFVEEY</sequence>
<protein>
    <submittedName>
        <fullName evidence="1">Uncharacterized protein</fullName>
    </submittedName>
</protein>